<gene>
    <name evidence="2" type="ORF">DSM106972_045290</name>
</gene>
<name>A0A3S1CC42_9CYAN</name>
<evidence type="ECO:0000313" key="2">
    <source>
        <dbReference type="EMBL" id="RUT04301.1"/>
    </source>
</evidence>
<feature type="region of interest" description="Disordered" evidence="1">
    <location>
        <begin position="529"/>
        <end position="559"/>
    </location>
</feature>
<feature type="compositionally biased region" description="Polar residues" evidence="1">
    <location>
        <begin position="16"/>
        <end position="26"/>
    </location>
</feature>
<evidence type="ECO:0000256" key="1">
    <source>
        <dbReference type="SAM" id="MobiDB-lite"/>
    </source>
</evidence>
<protein>
    <recommendedName>
        <fullName evidence="4">Transposase</fullName>
    </recommendedName>
</protein>
<evidence type="ECO:0000313" key="3">
    <source>
        <dbReference type="Proteomes" id="UP000271624"/>
    </source>
</evidence>
<feature type="region of interest" description="Disordered" evidence="1">
    <location>
        <begin position="1"/>
        <end position="26"/>
    </location>
</feature>
<evidence type="ECO:0008006" key="4">
    <source>
        <dbReference type="Google" id="ProtNLM"/>
    </source>
</evidence>
<proteinExistence type="predicted"/>
<reference evidence="2" key="2">
    <citation type="journal article" date="2019" name="Genome Biol. Evol.">
        <title>Day and night: Metabolic profiles and evolutionary relationships of six axenic non-marine cyanobacteria.</title>
        <authorList>
            <person name="Will S.E."/>
            <person name="Henke P."/>
            <person name="Boedeker C."/>
            <person name="Huang S."/>
            <person name="Brinkmann H."/>
            <person name="Rohde M."/>
            <person name="Jarek M."/>
            <person name="Friedl T."/>
            <person name="Seufert S."/>
            <person name="Schumacher M."/>
            <person name="Overmann J."/>
            <person name="Neumann-Schaal M."/>
            <person name="Petersen J."/>
        </authorList>
    </citation>
    <scope>NUCLEOTIDE SEQUENCE [LARGE SCALE GENOMIC DNA]</scope>
    <source>
        <strain evidence="2">PCC 7102</strain>
    </source>
</reference>
<dbReference type="EMBL" id="RSCL01000011">
    <property type="protein sequence ID" value="RUT04301.1"/>
    <property type="molecule type" value="Genomic_DNA"/>
</dbReference>
<comment type="caution">
    <text evidence="2">The sequence shown here is derived from an EMBL/GenBank/DDBJ whole genome shotgun (WGS) entry which is preliminary data.</text>
</comment>
<dbReference type="AlphaFoldDB" id="A0A3S1CC42"/>
<sequence length="578" mass="65941">MGKSLLSELTHRPYSKTKNPDGTRNPQLRIGVEAILPYHSFLSDWGDRYQSIMRTALNALQSGQSEDDIEKKFQGKFDIDWAWADSVASDAKGIFDQLTTARDLRIKALDDDIKAGWKSVALTIELMEQQLANPTRKNMKGFARRLMGLESKISRLERKQVEKEEFSKAKRLHICFGSSKLFNAQYHLEENGYSSHEQWRVDWERKRGGNFYSVGKGSVSGNNPVAKIFYINNDLFSVTFTVPRFLRSKYGDTVSLEFEVSGQRKHNLLYALESGKPVTVQCFRREHKNDQWYIHLTTYVQDVPTVSSINNGCIGIDLNAESIDIIYIKRDGNPERCRNAISFAIPTGTTGQKEAKLRDIVCEIVKLAELYQCPIACENLDFSTRKNQLRHSGSKEYNRILSGFIYDKFRSYLVVRAEKHGILILFKSPFMTSIIGMVKYMQKYGLNSASSAAMVIARRAMGFREYIPQKWLKTLTAFFRPEDWKDVGFGGGWKKISAWLKKFSIRRPHLFQLDTVLRFLLNSLVNESQKKTHKRRKPGGSDKSGGSRKGKAKPTEAQVLLEREEAVVTNSGAFTVAP</sequence>
<accession>A0A3S1CC42</accession>
<reference evidence="2" key="1">
    <citation type="submission" date="2018-12" db="EMBL/GenBank/DDBJ databases">
        <authorList>
            <person name="Will S."/>
            <person name="Neumann-Schaal M."/>
            <person name="Henke P."/>
        </authorList>
    </citation>
    <scope>NUCLEOTIDE SEQUENCE</scope>
    <source>
        <strain evidence="2">PCC 7102</strain>
    </source>
</reference>
<keyword evidence="3" id="KW-1185">Reference proteome</keyword>
<dbReference type="Proteomes" id="UP000271624">
    <property type="component" value="Unassembled WGS sequence"/>
</dbReference>
<organism evidence="2 3">
    <name type="scientific">Dulcicalothrix desertica PCC 7102</name>
    <dbReference type="NCBI Taxonomy" id="232991"/>
    <lineage>
        <taxon>Bacteria</taxon>
        <taxon>Bacillati</taxon>
        <taxon>Cyanobacteriota</taxon>
        <taxon>Cyanophyceae</taxon>
        <taxon>Nostocales</taxon>
        <taxon>Calotrichaceae</taxon>
        <taxon>Dulcicalothrix</taxon>
    </lineage>
</organism>